<keyword evidence="3" id="KW-1185">Reference proteome</keyword>
<evidence type="ECO:0000313" key="3">
    <source>
        <dbReference type="Proteomes" id="UP001147700"/>
    </source>
</evidence>
<evidence type="ECO:0000259" key="1">
    <source>
        <dbReference type="Pfam" id="PF00535"/>
    </source>
</evidence>
<sequence length="267" mass="29448">MTWAAVIVLHRSRPHLERLLPTINPPQLIVVDVGPDDGGAQLARDHGAHVIERRDNPGFGAANNLALTHVTHPTTVLLNPDAIDQHGVLPELARRATQPGLHAPRLLNEDGSVQRSAHPLPGTVGAFIPALLPFAPVRAEPYRSATPRTVGWVIAACVAAPTHLIRFDERIHLFAEDMDLCLQARNRGLRTYLHTDLAVTHTGGHSIEHEPFLQLAQNRHDVIERTLGRRAARRDAAAQILTFALRTYKGRRERQQLAAALEGRRNS</sequence>
<keyword evidence="2" id="KW-0328">Glycosyltransferase</keyword>
<reference evidence="2" key="1">
    <citation type="submission" date="2022-10" db="EMBL/GenBank/DDBJ databases">
        <title>The WGS of Solirubrobacter sp. CPCC 204708.</title>
        <authorList>
            <person name="Jiang Z."/>
        </authorList>
    </citation>
    <scope>NUCLEOTIDE SEQUENCE</scope>
    <source>
        <strain evidence="2">CPCC 204708</strain>
    </source>
</reference>
<dbReference type="RefSeq" id="WP_270006774.1">
    <property type="nucleotide sequence ID" value="NZ_JAPCID010000059.1"/>
</dbReference>
<dbReference type="SUPFAM" id="SSF53448">
    <property type="entry name" value="Nucleotide-diphospho-sugar transferases"/>
    <property type="match status" value="1"/>
</dbReference>
<evidence type="ECO:0000313" key="2">
    <source>
        <dbReference type="EMBL" id="MDA0141534.1"/>
    </source>
</evidence>
<protein>
    <submittedName>
        <fullName evidence="2">Glycosyltransferase</fullName>
        <ecNumber evidence="2">2.4.-.-</ecNumber>
    </submittedName>
</protein>
<comment type="caution">
    <text evidence="2">The sequence shown here is derived from an EMBL/GenBank/DDBJ whole genome shotgun (WGS) entry which is preliminary data.</text>
</comment>
<name>A0ABT4RSJ1_9ACTN</name>
<dbReference type="Proteomes" id="UP001147700">
    <property type="component" value="Unassembled WGS sequence"/>
</dbReference>
<proteinExistence type="predicted"/>
<dbReference type="Gene3D" id="3.90.550.10">
    <property type="entry name" value="Spore Coat Polysaccharide Biosynthesis Protein SpsA, Chain A"/>
    <property type="match status" value="1"/>
</dbReference>
<dbReference type="InterPro" id="IPR001173">
    <property type="entry name" value="Glyco_trans_2-like"/>
</dbReference>
<gene>
    <name evidence="2" type="ORF">OJ962_28835</name>
</gene>
<dbReference type="GO" id="GO:0016757">
    <property type="term" value="F:glycosyltransferase activity"/>
    <property type="evidence" value="ECO:0007669"/>
    <property type="project" value="UniProtKB-KW"/>
</dbReference>
<dbReference type="PANTHER" id="PTHR43179:SF7">
    <property type="entry name" value="RHAMNOSYLTRANSFERASE WBBL"/>
    <property type="match status" value="1"/>
</dbReference>
<dbReference type="EC" id="2.4.-.-" evidence="2"/>
<dbReference type="InterPro" id="IPR029044">
    <property type="entry name" value="Nucleotide-diphossugar_trans"/>
</dbReference>
<accession>A0ABT4RSJ1</accession>
<dbReference type="Pfam" id="PF00535">
    <property type="entry name" value="Glycos_transf_2"/>
    <property type="match status" value="1"/>
</dbReference>
<dbReference type="PANTHER" id="PTHR43179">
    <property type="entry name" value="RHAMNOSYLTRANSFERASE WBBL"/>
    <property type="match status" value="1"/>
</dbReference>
<keyword evidence="2" id="KW-0808">Transferase</keyword>
<feature type="domain" description="Glycosyltransferase 2-like" evidence="1">
    <location>
        <begin position="23"/>
        <end position="100"/>
    </location>
</feature>
<organism evidence="2 3">
    <name type="scientific">Solirubrobacter deserti</name>
    <dbReference type="NCBI Taxonomy" id="2282478"/>
    <lineage>
        <taxon>Bacteria</taxon>
        <taxon>Bacillati</taxon>
        <taxon>Actinomycetota</taxon>
        <taxon>Thermoleophilia</taxon>
        <taxon>Solirubrobacterales</taxon>
        <taxon>Solirubrobacteraceae</taxon>
        <taxon>Solirubrobacter</taxon>
    </lineage>
</organism>
<dbReference type="EMBL" id="JAPCID010000059">
    <property type="protein sequence ID" value="MDA0141534.1"/>
    <property type="molecule type" value="Genomic_DNA"/>
</dbReference>